<protein>
    <submittedName>
        <fullName evidence="1">Peptidase M41 family protein</fullName>
    </submittedName>
</protein>
<dbReference type="GO" id="GO:0004176">
    <property type="term" value="F:ATP-dependent peptidase activity"/>
    <property type="evidence" value="ECO:0007669"/>
    <property type="project" value="InterPro"/>
</dbReference>
<dbReference type="EMBL" id="AAHYLK010000005">
    <property type="protein sequence ID" value="ECB7105711.1"/>
    <property type="molecule type" value="Genomic_DNA"/>
</dbReference>
<comment type="caution">
    <text evidence="1">The sequence shown here is derived from an EMBL/GenBank/DDBJ whole genome shotgun (WGS) entry which is preliminary data.</text>
</comment>
<dbReference type="GO" id="GO:0006508">
    <property type="term" value="P:proteolysis"/>
    <property type="evidence" value="ECO:0007669"/>
    <property type="project" value="InterPro"/>
</dbReference>
<proteinExistence type="predicted"/>
<dbReference type="GO" id="GO:0004222">
    <property type="term" value="F:metalloendopeptidase activity"/>
    <property type="evidence" value="ECO:0007669"/>
    <property type="project" value="InterPro"/>
</dbReference>
<dbReference type="Proteomes" id="UP000839827">
    <property type="component" value="Unassembled WGS sequence"/>
</dbReference>
<name>A0A5Y0RWX5_SALNE</name>
<dbReference type="AlphaFoldDB" id="A0A5Y0RWX5"/>
<dbReference type="Gene3D" id="1.20.58.760">
    <property type="entry name" value="Peptidase M41"/>
    <property type="match status" value="1"/>
</dbReference>
<organism evidence="1">
    <name type="scientific">Salmonella newport</name>
    <dbReference type="NCBI Taxonomy" id="108619"/>
    <lineage>
        <taxon>Bacteria</taxon>
        <taxon>Pseudomonadati</taxon>
        <taxon>Pseudomonadota</taxon>
        <taxon>Gammaproteobacteria</taxon>
        <taxon>Enterobacterales</taxon>
        <taxon>Enterobacteriaceae</taxon>
        <taxon>Salmonella</taxon>
    </lineage>
</organism>
<evidence type="ECO:0000313" key="1">
    <source>
        <dbReference type="EMBL" id="ECB7105711.1"/>
    </source>
</evidence>
<dbReference type="SUPFAM" id="SSF140990">
    <property type="entry name" value="FtsH protease domain-like"/>
    <property type="match status" value="1"/>
</dbReference>
<dbReference type="GO" id="GO:0005524">
    <property type="term" value="F:ATP binding"/>
    <property type="evidence" value="ECO:0007669"/>
    <property type="project" value="InterPro"/>
</dbReference>
<dbReference type="InterPro" id="IPR037219">
    <property type="entry name" value="Peptidase_M41-like"/>
</dbReference>
<sequence>MGTIHQIYEQEMFYSWIGNGKRCVAFHEAGHAVAAWLIRLDMQVIAVMDESGYVAGEHVHEAQCLGIVKHSIIHSHDLGRLRESKSGVVGRDGKVIPFLHYFADGIKRDAIKAAFVALAGPVSEALYENDDVFNKKYSRPHCYDMANVNDMLDLICATDDRINRELMLSDLVEKTKSLIAQYWPEVEKIAHVLERDSVVNGRTINSIIGVNLVDRATPFFELELINDMASMGFN</sequence>
<accession>A0A5Y0RWX5</accession>
<reference evidence="1" key="1">
    <citation type="submission" date="2019-03" db="EMBL/GenBank/DDBJ databases">
        <authorList>
            <person name="Ashton P.M."/>
            <person name="Dallman T."/>
            <person name="Nair S."/>
            <person name="De Pinna E."/>
            <person name="Peters T."/>
            <person name="Grant K."/>
        </authorList>
    </citation>
    <scope>NUCLEOTIDE SEQUENCE [LARGE SCALE GENOMIC DNA]</scope>
    <source>
        <strain evidence="1">271153</strain>
    </source>
</reference>
<gene>
    <name evidence="1" type="ORF">E1A34_06345</name>
</gene>